<feature type="binding site" evidence="16">
    <location>
        <position position="137"/>
    </location>
    <ligand>
        <name>ATP</name>
        <dbReference type="ChEBI" id="CHEBI:30616"/>
    </ligand>
</feature>
<evidence type="ECO:0000256" key="5">
    <source>
        <dbReference type="ARBA" id="ARBA00011738"/>
    </source>
</evidence>
<evidence type="ECO:0000256" key="3">
    <source>
        <dbReference type="ARBA" id="ARBA00004496"/>
    </source>
</evidence>
<evidence type="ECO:0000256" key="16">
    <source>
        <dbReference type="HAMAP-Rule" id="MF_01274"/>
    </source>
</evidence>
<dbReference type="PANTHER" id="PTHR34265:SF1">
    <property type="entry name" value="TYPE III PANTOTHENATE KINASE"/>
    <property type="match status" value="1"/>
</dbReference>
<evidence type="ECO:0000256" key="15">
    <source>
        <dbReference type="ARBA" id="ARBA00040883"/>
    </source>
</evidence>
<feature type="active site" description="Proton acceptor" evidence="16">
    <location>
        <position position="112"/>
    </location>
</feature>
<dbReference type="InterPro" id="IPR043129">
    <property type="entry name" value="ATPase_NBD"/>
</dbReference>
<evidence type="ECO:0000313" key="18">
    <source>
        <dbReference type="Proteomes" id="UP000187735"/>
    </source>
</evidence>
<accession>A0A1P8W977</accession>
<dbReference type="SUPFAM" id="SSF53067">
    <property type="entry name" value="Actin-like ATPase domain"/>
    <property type="match status" value="2"/>
</dbReference>
<keyword evidence="18" id="KW-1185">Reference proteome</keyword>
<dbReference type="RefSeq" id="WP_077022480.1">
    <property type="nucleotide sequence ID" value="NZ_CP017641.1"/>
</dbReference>
<dbReference type="CDD" id="cd24015">
    <property type="entry name" value="ASKHA_NBD_PanK-III"/>
    <property type="match status" value="1"/>
</dbReference>
<evidence type="ECO:0000256" key="9">
    <source>
        <dbReference type="ARBA" id="ARBA00022741"/>
    </source>
</evidence>
<dbReference type="EC" id="2.7.1.33" evidence="6 16"/>
<comment type="cofactor">
    <cofactor evidence="16">
        <name>NH4(+)</name>
        <dbReference type="ChEBI" id="CHEBI:28938"/>
    </cofactor>
    <cofactor evidence="16">
        <name>K(+)</name>
        <dbReference type="ChEBI" id="CHEBI:29103"/>
    </cofactor>
    <text evidence="16">A monovalent cation. Ammonium or potassium.</text>
</comment>
<comment type="caution">
    <text evidence="16">Lacks conserved residue(s) required for the propagation of feature annotation.</text>
</comment>
<dbReference type="GO" id="GO:0005737">
    <property type="term" value="C:cytoplasm"/>
    <property type="evidence" value="ECO:0007669"/>
    <property type="project" value="UniProtKB-SubCell"/>
</dbReference>
<keyword evidence="13 16" id="KW-0173">Coenzyme A biosynthesis</keyword>
<keyword evidence="12 16" id="KW-0630">Potassium</keyword>
<dbReference type="KEGG" id="fmr:Fuma_00188"/>
<evidence type="ECO:0000256" key="6">
    <source>
        <dbReference type="ARBA" id="ARBA00012102"/>
    </source>
</evidence>
<feature type="binding site" evidence="16">
    <location>
        <position position="197"/>
    </location>
    <ligand>
        <name>substrate</name>
    </ligand>
</feature>
<dbReference type="STRING" id="1891926.Fuma_00188"/>
<evidence type="ECO:0000313" key="17">
    <source>
        <dbReference type="EMBL" id="APZ90608.1"/>
    </source>
</evidence>
<proteinExistence type="inferred from homology"/>
<dbReference type="EMBL" id="CP017641">
    <property type="protein sequence ID" value="APZ90608.1"/>
    <property type="molecule type" value="Genomic_DNA"/>
</dbReference>
<dbReference type="InterPro" id="IPR004619">
    <property type="entry name" value="Type_III_PanK"/>
</dbReference>
<keyword evidence="16" id="KW-0479">Metal-binding</keyword>
<evidence type="ECO:0000256" key="14">
    <source>
        <dbReference type="ARBA" id="ARBA00038036"/>
    </source>
</evidence>
<comment type="subunit">
    <text evidence="5 16">Homodimer.</text>
</comment>
<keyword evidence="10 16" id="KW-0418">Kinase</keyword>
<dbReference type="GO" id="GO:0005524">
    <property type="term" value="F:ATP binding"/>
    <property type="evidence" value="ECO:0007669"/>
    <property type="project" value="UniProtKB-UniRule"/>
</dbReference>
<evidence type="ECO:0000256" key="7">
    <source>
        <dbReference type="ARBA" id="ARBA00022490"/>
    </source>
</evidence>
<comment type="pathway">
    <text evidence="4 16">Cofactor biosynthesis; coenzyme A biosynthesis; CoA from (R)-pantothenate: step 1/5.</text>
</comment>
<feature type="binding site" evidence="16">
    <location>
        <begin position="10"/>
        <end position="17"/>
    </location>
    <ligand>
        <name>ATP</name>
        <dbReference type="ChEBI" id="CHEBI:30616"/>
    </ligand>
</feature>
<dbReference type="GO" id="GO:0004594">
    <property type="term" value="F:pantothenate kinase activity"/>
    <property type="evidence" value="ECO:0007669"/>
    <property type="project" value="UniProtKB-UniRule"/>
</dbReference>
<evidence type="ECO:0000256" key="11">
    <source>
        <dbReference type="ARBA" id="ARBA00022840"/>
    </source>
</evidence>
<organism evidence="17 18">
    <name type="scientific">Fuerstiella marisgermanici</name>
    <dbReference type="NCBI Taxonomy" id="1891926"/>
    <lineage>
        <taxon>Bacteria</taxon>
        <taxon>Pseudomonadati</taxon>
        <taxon>Planctomycetota</taxon>
        <taxon>Planctomycetia</taxon>
        <taxon>Planctomycetales</taxon>
        <taxon>Planctomycetaceae</taxon>
        <taxon>Fuerstiella</taxon>
    </lineage>
</organism>
<dbReference type="UniPathway" id="UPA00241">
    <property type="reaction ID" value="UER00352"/>
</dbReference>
<dbReference type="PANTHER" id="PTHR34265">
    <property type="entry name" value="TYPE III PANTOTHENATE KINASE"/>
    <property type="match status" value="1"/>
</dbReference>
<keyword evidence="8 16" id="KW-0808">Transferase</keyword>
<gene>
    <name evidence="16 17" type="primary">coaX</name>
    <name evidence="17" type="ORF">Fuma_00188</name>
</gene>
<comment type="catalytic activity">
    <reaction evidence="1 16">
        <text>(R)-pantothenate + ATP = (R)-4'-phosphopantothenate + ADP + H(+)</text>
        <dbReference type="Rhea" id="RHEA:16373"/>
        <dbReference type="ChEBI" id="CHEBI:10986"/>
        <dbReference type="ChEBI" id="CHEBI:15378"/>
        <dbReference type="ChEBI" id="CHEBI:29032"/>
        <dbReference type="ChEBI" id="CHEBI:30616"/>
        <dbReference type="ChEBI" id="CHEBI:456216"/>
        <dbReference type="EC" id="2.7.1.33"/>
    </reaction>
</comment>
<reference evidence="17 18" key="1">
    <citation type="journal article" date="2016" name="Front. Microbiol.">
        <title>Fuerstia marisgermanicae gen. nov., sp. nov., an Unusual Member of the Phylum Planctomycetes from the German Wadden Sea.</title>
        <authorList>
            <person name="Kohn T."/>
            <person name="Heuer A."/>
            <person name="Jogler M."/>
            <person name="Vollmers J."/>
            <person name="Boedeker C."/>
            <person name="Bunk B."/>
            <person name="Rast P."/>
            <person name="Borchert D."/>
            <person name="Glockner I."/>
            <person name="Freese H.M."/>
            <person name="Klenk H.P."/>
            <person name="Overmann J."/>
            <person name="Kaster A.K."/>
            <person name="Rohde M."/>
            <person name="Wiegand S."/>
            <person name="Jogler C."/>
        </authorList>
    </citation>
    <scope>NUCLEOTIDE SEQUENCE [LARGE SCALE GENOMIC DNA]</scope>
    <source>
        <strain evidence="17 18">NH11</strain>
    </source>
</reference>
<dbReference type="Proteomes" id="UP000187735">
    <property type="component" value="Chromosome"/>
</dbReference>
<dbReference type="Pfam" id="PF03309">
    <property type="entry name" value="Pan_kinase"/>
    <property type="match status" value="1"/>
</dbReference>
<comment type="similarity">
    <text evidence="14 16">Belongs to the type III pantothenate kinase family.</text>
</comment>
<protein>
    <recommendedName>
        <fullName evidence="15 16">Type III pantothenate kinase</fullName>
        <ecNumber evidence="6 16">2.7.1.33</ecNumber>
    </recommendedName>
    <alternativeName>
        <fullName evidence="16">PanK-III</fullName>
    </alternativeName>
    <alternativeName>
        <fullName evidence="16">Pantothenic acid kinase</fullName>
    </alternativeName>
</protein>
<keyword evidence="9 16" id="KW-0547">Nucleotide-binding</keyword>
<dbReference type="AlphaFoldDB" id="A0A1P8W977"/>
<comment type="cofactor">
    <cofactor evidence="2">
        <name>K(+)</name>
        <dbReference type="ChEBI" id="CHEBI:29103"/>
    </cofactor>
</comment>
<evidence type="ECO:0000256" key="13">
    <source>
        <dbReference type="ARBA" id="ARBA00022993"/>
    </source>
</evidence>
<dbReference type="GO" id="GO:0046872">
    <property type="term" value="F:metal ion binding"/>
    <property type="evidence" value="ECO:0007669"/>
    <property type="project" value="UniProtKB-KW"/>
</dbReference>
<dbReference type="OrthoDB" id="9804707at2"/>
<evidence type="ECO:0000256" key="10">
    <source>
        <dbReference type="ARBA" id="ARBA00022777"/>
    </source>
</evidence>
<dbReference type="NCBIfam" id="TIGR00671">
    <property type="entry name" value="baf"/>
    <property type="match status" value="1"/>
</dbReference>
<evidence type="ECO:0000256" key="4">
    <source>
        <dbReference type="ARBA" id="ARBA00005225"/>
    </source>
</evidence>
<evidence type="ECO:0000256" key="2">
    <source>
        <dbReference type="ARBA" id="ARBA00001958"/>
    </source>
</evidence>
<comment type="function">
    <text evidence="16">Catalyzes the phosphorylation of pantothenate (Pan), the first step in CoA biosynthesis.</text>
</comment>
<dbReference type="Gene3D" id="3.30.420.40">
    <property type="match status" value="2"/>
</dbReference>
<keyword evidence="11 16" id="KW-0067">ATP-binding</keyword>
<dbReference type="HAMAP" id="MF_01274">
    <property type="entry name" value="Pantothen_kinase_3"/>
    <property type="match status" value="1"/>
</dbReference>
<comment type="subcellular location">
    <subcellularLocation>
        <location evidence="3 16">Cytoplasm</location>
    </subcellularLocation>
</comment>
<feature type="binding site" evidence="16">
    <location>
        <begin position="110"/>
        <end position="113"/>
    </location>
    <ligand>
        <name>substrate</name>
    </ligand>
</feature>
<sequence length="280" mass="29731">MTQQFTLAVDVGNTRAKFGVFETAIAAAPQVVEISAVRLADTEDLAHELQQWLTNVGVSKIRCAIIAGSNPPARDSLLESWPLANSPPRLIESHVDVPIEVDVDEPARVGIDRLLTAYAAHRLFAARQTAIVVDSGTATTVNLVTSDGVFRGGSILPGLRLSAYALHDYTARLPLINTDNIGQPVEPSDAPVPGRNTDQAIRSGLFWGQLGAIKELQSRLSFAAVEQFSDRTAPACLLTGGGGRQLSPYLSPSVYIDSLALHGLALLSTSEKAVNSGNRG</sequence>
<keyword evidence="7 16" id="KW-0963">Cytoplasm</keyword>
<evidence type="ECO:0000256" key="1">
    <source>
        <dbReference type="ARBA" id="ARBA00001206"/>
    </source>
</evidence>
<evidence type="ECO:0000256" key="12">
    <source>
        <dbReference type="ARBA" id="ARBA00022958"/>
    </source>
</evidence>
<name>A0A1P8W977_9PLAN</name>
<evidence type="ECO:0000256" key="8">
    <source>
        <dbReference type="ARBA" id="ARBA00022679"/>
    </source>
</evidence>
<dbReference type="GO" id="GO:0015937">
    <property type="term" value="P:coenzyme A biosynthetic process"/>
    <property type="evidence" value="ECO:0007669"/>
    <property type="project" value="UniProtKB-UniRule"/>
</dbReference>
<feature type="binding site" evidence="16">
    <location>
        <position position="134"/>
    </location>
    <ligand>
        <name>K(+)</name>
        <dbReference type="ChEBI" id="CHEBI:29103"/>
    </ligand>
</feature>